<organism evidence="1 2">
    <name type="scientific">Coccidioides immitis RMSCC 2394</name>
    <dbReference type="NCBI Taxonomy" id="404692"/>
    <lineage>
        <taxon>Eukaryota</taxon>
        <taxon>Fungi</taxon>
        <taxon>Dikarya</taxon>
        <taxon>Ascomycota</taxon>
        <taxon>Pezizomycotina</taxon>
        <taxon>Eurotiomycetes</taxon>
        <taxon>Eurotiomycetidae</taxon>
        <taxon>Onygenales</taxon>
        <taxon>Onygenaceae</taxon>
        <taxon>Coccidioides</taxon>
    </lineage>
</organism>
<accession>A0A0J6YA57</accession>
<proteinExistence type="predicted"/>
<dbReference type="PANTHER" id="PTHR42093">
    <property type="match status" value="1"/>
</dbReference>
<dbReference type="AlphaFoldDB" id="A0A0J6YA57"/>
<reference evidence="2" key="1">
    <citation type="journal article" date="2010" name="Genome Res.">
        <title>Population genomic sequencing of Coccidioides fungi reveals recent hybridization and transposon control.</title>
        <authorList>
            <person name="Neafsey D.E."/>
            <person name="Barker B.M."/>
            <person name="Sharpton T.J."/>
            <person name="Stajich J.E."/>
            <person name="Park D.J."/>
            <person name="Whiston E."/>
            <person name="Hung C.-Y."/>
            <person name="McMahan C."/>
            <person name="White J."/>
            <person name="Sykes S."/>
            <person name="Heiman D."/>
            <person name="Young S."/>
            <person name="Zeng Q."/>
            <person name="Abouelleil A."/>
            <person name="Aftuck L."/>
            <person name="Bessette D."/>
            <person name="Brown A."/>
            <person name="FitzGerald M."/>
            <person name="Lui A."/>
            <person name="Macdonald J.P."/>
            <person name="Priest M."/>
            <person name="Orbach M.J."/>
            <person name="Galgiani J.N."/>
            <person name="Kirkland T.N."/>
            <person name="Cole G.T."/>
            <person name="Birren B.W."/>
            <person name="Henn M.R."/>
            <person name="Taylor J.W."/>
            <person name="Rounsley S.D."/>
        </authorList>
    </citation>
    <scope>NUCLEOTIDE SEQUENCE [LARGE SCALE GENOMIC DNA]</scope>
    <source>
        <strain evidence="2">RMSCC 2394</strain>
    </source>
</reference>
<dbReference type="Pfam" id="PF23151">
    <property type="entry name" value="NuiA_2"/>
    <property type="match status" value="1"/>
</dbReference>
<evidence type="ECO:0000313" key="1">
    <source>
        <dbReference type="EMBL" id="KMP05541.1"/>
    </source>
</evidence>
<dbReference type="PANTHER" id="PTHR42093:SF1">
    <property type="match status" value="1"/>
</dbReference>
<sequence length="306" mass="33976">MACRYPRLLFKLQDAPRLYYPPSRQARYCVINLAPQVAAPRFSSYSIASRSPGTQRFRALTPTTVPPISNLSIEAKQSDFFPASRSPAPKRSCIVLSDALQISDTRAPARGKVTLIRPSHQAFSSFSAQCRSTMSSDDAYASFLESANADPFADIQSSSNAFPSFHAAKTVDKDQHVPRALRDVEYYYVSDTDETFQPVVLAWDKAGQGKWPSPDEFKSLIFDPSNASDLETSTLSLAEFDPRNQYETVFHAIRTAISGSEASAAPEAELRVYRIQHGDTRVEYWAVGLDKNENRLVGMKARAVES</sequence>
<dbReference type="OrthoDB" id="5366485at2759"/>
<name>A0A0J6YA57_COCIT</name>
<dbReference type="Proteomes" id="UP000054565">
    <property type="component" value="Unassembled WGS sequence"/>
</dbReference>
<protein>
    <submittedName>
        <fullName evidence="1">Uncharacterized protein</fullName>
    </submittedName>
</protein>
<evidence type="ECO:0000313" key="2">
    <source>
        <dbReference type="Proteomes" id="UP000054565"/>
    </source>
</evidence>
<dbReference type="InterPro" id="IPR056539">
    <property type="entry name" value="NuiA-like"/>
</dbReference>
<gene>
    <name evidence="1" type="ORF">CIRG_05222</name>
</gene>
<dbReference type="EMBL" id="DS028095">
    <property type="protein sequence ID" value="KMP05541.1"/>
    <property type="molecule type" value="Genomic_DNA"/>
</dbReference>